<name>A0A0B1PDU6_UNCNE</name>
<comment type="caution">
    <text evidence="2">The sequence shown here is derived from an EMBL/GenBank/DDBJ whole genome shotgun (WGS) entry which is preliminary data.</text>
</comment>
<organism evidence="2 3">
    <name type="scientific">Uncinula necator</name>
    <name type="common">Grape powdery mildew</name>
    <dbReference type="NCBI Taxonomy" id="52586"/>
    <lineage>
        <taxon>Eukaryota</taxon>
        <taxon>Fungi</taxon>
        <taxon>Dikarya</taxon>
        <taxon>Ascomycota</taxon>
        <taxon>Pezizomycotina</taxon>
        <taxon>Leotiomycetes</taxon>
        <taxon>Erysiphales</taxon>
        <taxon>Erysiphaceae</taxon>
        <taxon>Erysiphe</taxon>
    </lineage>
</organism>
<accession>A0A0B1PDU6</accession>
<evidence type="ECO:0000313" key="2">
    <source>
        <dbReference type="EMBL" id="KHJ35121.1"/>
    </source>
</evidence>
<gene>
    <name evidence="2" type="ORF">EV44_g3762</name>
</gene>
<feature type="region of interest" description="Disordered" evidence="1">
    <location>
        <begin position="146"/>
        <end position="169"/>
    </location>
</feature>
<dbReference type="HOGENOM" id="CLU_581658_0_0_1"/>
<evidence type="ECO:0000313" key="3">
    <source>
        <dbReference type="Proteomes" id="UP000030854"/>
    </source>
</evidence>
<protein>
    <submittedName>
        <fullName evidence="2">Uncharacterized protein</fullName>
    </submittedName>
</protein>
<keyword evidence="3" id="KW-1185">Reference proteome</keyword>
<evidence type="ECO:0000256" key="1">
    <source>
        <dbReference type="SAM" id="MobiDB-lite"/>
    </source>
</evidence>
<dbReference type="AlphaFoldDB" id="A0A0B1PDU6"/>
<dbReference type="Proteomes" id="UP000030854">
    <property type="component" value="Unassembled WGS sequence"/>
</dbReference>
<reference evidence="2 3" key="1">
    <citation type="journal article" date="2014" name="BMC Genomics">
        <title>Adaptive genomic structural variation in the grape powdery mildew pathogen, Erysiphe necator.</title>
        <authorList>
            <person name="Jones L."/>
            <person name="Riaz S."/>
            <person name="Morales-Cruz A."/>
            <person name="Amrine K.C."/>
            <person name="McGuire B."/>
            <person name="Gubler W.D."/>
            <person name="Walker M.A."/>
            <person name="Cantu D."/>
        </authorList>
    </citation>
    <scope>NUCLEOTIDE SEQUENCE [LARGE SCALE GENOMIC DNA]</scope>
    <source>
        <strain evidence="3">c</strain>
    </source>
</reference>
<feature type="compositionally biased region" description="Low complexity" evidence="1">
    <location>
        <begin position="146"/>
        <end position="155"/>
    </location>
</feature>
<proteinExistence type="predicted"/>
<dbReference type="EMBL" id="JNVN01000518">
    <property type="protein sequence ID" value="KHJ35121.1"/>
    <property type="molecule type" value="Genomic_DNA"/>
</dbReference>
<sequence length="470" mass="53334">MVGKSNLELESILNKAIKNQETFQADIIDGQKQTKEEFMKITNRLEEKFESQKENSDKVTNEILSQLKNLSTTLTALSAKVDAPKNLFSTQDARIFSGKSNPLLLTAGSSSTGKAARLEPALKSVKFEPPIVEQLPLSSQITNVPSSSSSSFYSSLRQKNKTPPTMYSSQESVTEISSNNLQEENHGNINQYRTQKKPRTHVTDQEKKIKCYFPDFFSRHEAENPDGPLREATRRNRVVFPPDLKLRYADSTVIEKLYTMQVAMIQSMLPYVAWPVRVSLEMDEDFTSARRTIKQNSLDWAGTVDVILTILLKHNALGSPLSNLARLAVTPGESSLQFSRKLRKLIFALPSDVLLGEQAREVIQQHVRQFLPRTWTYIQQHTSSLPNDELADRIVQITEETGRWSLEDKLYQPIAKMSKHLSQNPSHVINVESKDITQTIVNYMTHTLQNLPITLTQKRKDSVTNLEIDM</sequence>